<sequence length="256" mass="28890">MRLTFLGTGTSCGVPVIGCHCNVCTSDNPKDKRLRASALVETEDARILIDCGPDFYHQALRMPFQRIDAILLTHRHYDHVGGLDDIRPFFYEFGDIHVYANDDTAKAITQTMPYCFGEHLYPGVPRLDLRVIKPHQELKVGRTAIVPIEVMHKKLPILGYRIGEKLAYITDMKTIADTEFGYLEGVETLVVNALRFTDDHPAHMLVDEAVAFARKIGAQKVYFTHTTHDIGLHDEANARLPEGFMFAYDGQEITID</sequence>
<proteinExistence type="predicted"/>
<gene>
    <name evidence="1" type="ORF">E5358_14315</name>
</gene>
<reference evidence="1" key="1">
    <citation type="submission" date="2019-04" db="EMBL/GenBank/DDBJ databases">
        <title>Microbes associate with the intestines of laboratory mice.</title>
        <authorList>
            <person name="Navarre W."/>
            <person name="Wong E."/>
            <person name="Huang K."/>
            <person name="Tropini C."/>
            <person name="Ng K."/>
            <person name="Yu B."/>
        </authorList>
    </citation>
    <scope>NUCLEOTIDE SEQUENCE</scope>
    <source>
        <strain evidence="1">NM73_A23</strain>
    </source>
</reference>
<dbReference type="Proteomes" id="UP000308886">
    <property type="component" value="Unassembled WGS sequence"/>
</dbReference>
<protein>
    <submittedName>
        <fullName evidence="1">MBL fold metallo-hydrolase</fullName>
    </submittedName>
</protein>
<dbReference type="EMBL" id="SRZC01000035">
    <property type="protein sequence ID" value="TGX79865.1"/>
    <property type="molecule type" value="Genomic_DNA"/>
</dbReference>
<evidence type="ECO:0000313" key="1">
    <source>
        <dbReference type="EMBL" id="TGX79865.1"/>
    </source>
</evidence>
<accession>A0AC61QLS7</accession>
<comment type="caution">
    <text evidence="1">The sequence shown here is derived from an EMBL/GenBank/DDBJ whole genome shotgun (WGS) entry which is preliminary data.</text>
</comment>
<evidence type="ECO:0000313" key="2">
    <source>
        <dbReference type="Proteomes" id="UP000308886"/>
    </source>
</evidence>
<name>A0AC61QLS7_9BACT</name>
<keyword evidence="2" id="KW-1185">Reference proteome</keyword>
<organism evidence="1 2">
    <name type="scientific">Palleniella muris</name>
    <dbReference type="NCBI Taxonomy" id="3038145"/>
    <lineage>
        <taxon>Bacteria</taxon>
        <taxon>Pseudomonadati</taxon>
        <taxon>Bacteroidota</taxon>
        <taxon>Bacteroidia</taxon>
        <taxon>Bacteroidales</taxon>
        <taxon>Prevotellaceae</taxon>
        <taxon>Palleniella</taxon>
    </lineage>
</organism>